<keyword evidence="8" id="KW-0547">Nucleotide-binding</keyword>
<name>A0A423XTI6_9ENTR</name>
<evidence type="ECO:0000256" key="1">
    <source>
        <dbReference type="ARBA" id="ARBA00000085"/>
    </source>
</evidence>
<keyword evidence="11" id="KW-1133">Transmembrane helix</keyword>
<dbReference type="EC" id="2.7.13.3" evidence="3"/>
<dbReference type="CDD" id="cd00130">
    <property type="entry name" value="PAS"/>
    <property type="match status" value="1"/>
</dbReference>
<evidence type="ECO:0000256" key="2">
    <source>
        <dbReference type="ARBA" id="ARBA00004651"/>
    </source>
</evidence>
<dbReference type="GO" id="GO:0000155">
    <property type="term" value="F:phosphorelay sensor kinase activity"/>
    <property type="evidence" value="ECO:0007669"/>
    <property type="project" value="InterPro"/>
</dbReference>
<dbReference type="InterPro" id="IPR008207">
    <property type="entry name" value="Sig_transdc_His_kin_Hpt_dom"/>
</dbReference>
<evidence type="ECO:0000256" key="3">
    <source>
        <dbReference type="ARBA" id="ARBA00012438"/>
    </source>
</evidence>
<evidence type="ECO:0000313" key="21">
    <source>
        <dbReference type="EMBL" id="ROW59842.1"/>
    </source>
</evidence>
<accession>A0A423XTI6</accession>
<dbReference type="InterPro" id="IPR005467">
    <property type="entry name" value="His_kinase_dom"/>
</dbReference>
<dbReference type="CDD" id="cd00082">
    <property type="entry name" value="HisKA"/>
    <property type="match status" value="1"/>
</dbReference>
<keyword evidence="9 21" id="KW-0418">Kinase</keyword>
<evidence type="ECO:0000259" key="16">
    <source>
        <dbReference type="PROSITE" id="PS50109"/>
    </source>
</evidence>
<dbReference type="FunFam" id="1.10.287.130:FF:000002">
    <property type="entry name" value="Two-component osmosensing histidine kinase"/>
    <property type="match status" value="1"/>
</dbReference>
<organism evidence="21 22">
    <name type="scientific">Cronobacter malonaticus</name>
    <dbReference type="NCBI Taxonomy" id="413503"/>
    <lineage>
        <taxon>Bacteria</taxon>
        <taxon>Pseudomonadati</taxon>
        <taxon>Pseudomonadota</taxon>
        <taxon>Gammaproteobacteria</taxon>
        <taxon>Enterobacterales</taxon>
        <taxon>Enterobacteriaceae</taxon>
        <taxon>Cronobacter</taxon>
    </lineage>
</organism>
<evidence type="ECO:0000256" key="5">
    <source>
        <dbReference type="ARBA" id="ARBA00022553"/>
    </source>
</evidence>
<proteinExistence type="predicted"/>
<dbReference type="SUPFAM" id="SSF47384">
    <property type="entry name" value="Homodimeric domain of signal transducing histidine kinase"/>
    <property type="match status" value="1"/>
</dbReference>
<feature type="domain" description="Response regulatory" evidence="17">
    <location>
        <begin position="655"/>
        <end position="773"/>
    </location>
</feature>
<feature type="modified residue" description="4-aspartylphosphate" evidence="15">
    <location>
        <position position="561"/>
    </location>
</feature>
<reference evidence="21 22" key="1">
    <citation type="journal article" date="2018" name="Front. Microbiol.">
        <title>An Investigation of an Acute Gastroenteritis Outbreak: Cronobacter sakazakii, a Potential Cause of Food-Borne Illness.</title>
        <authorList>
            <person name="Yong W."/>
            <person name="Guo B."/>
            <person name="Shi X."/>
            <person name="Cheng T."/>
            <person name="Chen M."/>
            <person name="Jiang X."/>
            <person name="Ye Y."/>
            <person name="Wang J."/>
            <person name="Xie G."/>
            <person name="Ding J."/>
        </authorList>
    </citation>
    <scope>NUCLEOTIDE SEQUENCE [LARGE SCALE GENOMIC DNA]</scope>
    <source>
        <strain evidence="21 22">S1</strain>
    </source>
</reference>
<dbReference type="GO" id="GO:0005524">
    <property type="term" value="F:ATP binding"/>
    <property type="evidence" value="ECO:0007669"/>
    <property type="project" value="UniProtKB-KW"/>
</dbReference>
<protein>
    <recommendedName>
        <fullName evidence="3">histidine kinase</fullName>
        <ecNumber evidence="3">2.7.13.3</ecNumber>
    </recommendedName>
</protein>
<dbReference type="InterPro" id="IPR035965">
    <property type="entry name" value="PAS-like_dom_sf"/>
</dbReference>
<evidence type="ECO:0000256" key="6">
    <source>
        <dbReference type="ARBA" id="ARBA00022679"/>
    </source>
</evidence>
<keyword evidence="6" id="KW-0808">Transferase</keyword>
<dbReference type="RefSeq" id="WP_123948810.1">
    <property type="nucleotide sequence ID" value="NZ_PQJL01000016.1"/>
</dbReference>
<dbReference type="GO" id="GO:0005886">
    <property type="term" value="C:plasma membrane"/>
    <property type="evidence" value="ECO:0007669"/>
    <property type="project" value="UniProtKB-SubCell"/>
</dbReference>
<dbReference type="SUPFAM" id="SSF47226">
    <property type="entry name" value="Histidine-containing phosphotransfer domain, HPT domain"/>
    <property type="match status" value="1"/>
</dbReference>
<dbReference type="InterPro" id="IPR003661">
    <property type="entry name" value="HisK_dim/P_dom"/>
</dbReference>
<dbReference type="PANTHER" id="PTHR45339">
    <property type="entry name" value="HYBRID SIGNAL TRANSDUCTION HISTIDINE KINASE J"/>
    <property type="match status" value="1"/>
</dbReference>
<keyword evidence="10" id="KW-0067">ATP-binding</keyword>
<evidence type="ECO:0000256" key="15">
    <source>
        <dbReference type="PROSITE-ProRule" id="PRU00169"/>
    </source>
</evidence>
<dbReference type="NCBIfam" id="TIGR00229">
    <property type="entry name" value="sensory_box"/>
    <property type="match status" value="1"/>
</dbReference>
<evidence type="ECO:0000256" key="8">
    <source>
        <dbReference type="ARBA" id="ARBA00022741"/>
    </source>
</evidence>
<evidence type="ECO:0000256" key="12">
    <source>
        <dbReference type="ARBA" id="ARBA00023012"/>
    </source>
</evidence>
<dbReference type="SMART" id="SM00448">
    <property type="entry name" value="REC"/>
    <property type="match status" value="2"/>
</dbReference>
<comment type="catalytic activity">
    <reaction evidence="1">
        <text>ATP + protein L-histidine = ADP + protein N-phospho-L-histidine.</text>
        <dbReference type="EC" id="2.7.13.3"/>
    </reaction>
</comment>
<dbReference type="InterPro" id="IPR036890">
    <property type="entry name" value="HATPase_C_sf"/>
</dbReference>
<dbReference type="Gene3D" id="1.10.287.130">
    <property type="match status" value="1"/>
</dbReference>
<comment type="caution">
    <text evidence="21">The sequence shown here is derived from an EMBL/GenBank/DDBJ whole genome shotgun (WGS) entry which is preliminary data.</text>
</comment>
<dbReference type="PROSITE" id="PS50109">
    <property type="entry name" value="HIS_KIN"/>
    <property type="match status" value="1"/>
</dbReference>
<dbReference type="FunFam" id="3.30.565.10:FF:000078">
    <property type="entry name" value="Two-component sensor histidine kinase"/>
    <property type="match status" value="1"/>
</dbReference>
<dbReference type="Gene3D" id="3.30.565.10">
    <property type="entry name" value="Histidine kinase-like ATPase, C-terminal domain"/>
    <property type="match status" value="1"/>
</dbReference>
<dbReference type="InterPro" id="IPR004358">
    <property type="entry name" value="Sig_transdc_His_kin-like_C"/>
</dbReference>
<evidence type="ECO:0000256" key="14">
    <source>
        <dbReference type="PROSITE-ProRule" id="PRU00110"/>
    </source>
</evidence>
<dbReference type="Pfam" id="PF12860">
    <property type="entry name" value="PAS_7"/>
    <property type="match status" value="1"/>
</dbReference>
<dbReference type="PROSITE" id="PS50112">
    <property type="entry name" value="PAS"/>
    <property type="match status" value="1"/>
</dbReference>
<dbReference type="InterPro" id="IPR003594">
    <property type="entry name" value="HATPase_dom"/>
</dbReference>
<dbReference type="CDD" id="cd17546">
    <property type="entry name" value="REC_hyHK_CKI1_RcsC-like"/>
    <property type="match status" value="2"/>
</dbReference>
<feature type="domain" description="PAS" evidence="18">
    <location>
        <begin position="153"/>
        <end position="200"/>
    </location>
</feature>
<feature type="domain" description="Histidine kinase" evidence="16">
    <location>
        <begin position="275"/>
        <end position="493"/>
    </location>
</feature>
<dbReference type="InterPro" id="IPR000700">
    <property type="entry name" value="PAS-assoc_C"/>
</dbReference>
<dbReference type="SMART" id="SM00387">
    <property type="entry name" value="HATPase_c"/>
    <property type="match status" value="1"/>
</dbReference>
<dbReference type="Gene3D" id="1.20.120.160">
    <property type="entry name" value="HPT domain"/>
    <property type="match status" value="1"/>
</dbReference>
<evidence type="ECO:0000256" key="11">
    <source>
        <dbReference type="ARBA" id="ARBA00022989"/>
    </source>
</evidence>
<dbReference type="AlphaFoldDB" id="A0A423XTI6"/>
<evidence type="ECO:0000256" key="13">
    <source>
        <dbReference type="ARBA" id="ARBA00023136"/>
    </source>
</evidence>
<feature type="modified residue" description="4-aspartylphosphate" evidence="15">
    <location>
        <position position="704"/>
    </location>
</feature>
<dbReference type="SUPFAM" id="SSF55874">
    <property type="entry name" value="ATPase domain of HSP90 chaperone/DNA topoisomerase II/histidine kinase"/>
    <property type="match status" value="1"/>
</dbReference>
<dbReference type="PRINTS" id="PR00344">
    <property type="entry name" value="BCTRLSENSOR"/>
</dbReference>
<dbReference type="Pfam" id="PF00512">
    <property type="entry name" value="HisKA"/>
    <property type="match status" value="1"/>
</dbReference>
<dbReference type="PROSITE" id="PS50110">
    <property type="entry name" value="RESPONSE_REGULATORY"/>
    <property type="match status" value="2"/>
</dbReference>
<dbReference type="Pfam" id="PF00072">
    <property type="entry name" value="Response_reg"/>
    <property type="match status" value="2"/>
</dbReference>
<dbReference type="CDD" id="cd16922">
    <property type="entry name" value="HATPase_EvgS-ArcB-TorS-like"/>
    <property type="match status" value="1"/>
</dbReference>
<feature type="modified residue" description="Phosphohistidine" evidence="14">
    <location>
        <position position="836"/>
    </location>
</feature>
<dbReference type="InterPro" id="IPR036641">
    <property type="entry name" value="HPT_dom_sf"/>
</dbReference>
<dbReference type="EMBL" id="PQJL01000016">
    <property type="protein sequence ID" value="ROW59842.1"/>
    <property type="molecule type" value="Genomic_DNA"/>
</dbReference>
<evidence type="ECO:0000259" key="20">
    <source>
        <dbReference type="PROSITE" id="PS50894"/>
    </source>
</evidence>
<evidence type="ECO:0000256" key="7">
    <source>
        <dbReference type="ARBA" id="ARBA00022692"/>
    </source>
</evidence>
<dbReference type="PROSITE" id="PS50113">
    <property type="entry name" value="PAC"/>
    <property type="match status" value="1"/>
</dbReference>
<evidence type="ECO:0000313" key="22">
    <source>
        <dbReference type="Proteomes" id="UP000285793"/>
    </source>
</evidence>
<keyword evidence="12" id="KW-0902">Two-component regulatory system</keyword>
<evidence type="ECO:0000256" key="4">
    <source>
        <dbReference type="ARBA" id="ARBA00022475"/>
    </source>
</evidence>
<dbReference type="Gene3D" id="3.30.450.20">
    <property type="entry name" value="PAS domain"/>
    <property type="match status" value="1"/>
</dbReference>
<dbReference type="SMART" id="SM00388">
    <property type="entry name" value="HisKA"/>
    <property type="match status" value="1"/>
</dbReference>
<dbReference type="SUPFAM" id="SSF55785">
    <property type="entry name" value="PYP-like sensor domain (PAS domain)"/>
    <property type="match status" value="1"/>
</dbReference>
<dbReference type="PROSITE" id="PS50894">
    <property type="entry name" value="HPT"/>
    <property type="match status" value="1"/>
</dbReference>
<dbReference type="Pfam" id="PF08447">
    <property type="entry name" value="PAS_3"/>
    <property type="match status" value="1"/>
</dbReference>
<evidence type="ECO:0000259" key="17">
    <source>
        <dbReference type="PROSITE" id="PS50110"/>
    </source>
</evidence>
<keyword evidence="13" id="KW-0472">Membrane</keyword>
<feature type="domain" description="Response regulatory" evidence="17">
    <location>
        <begin position="511"/>
        <end position="628"/>
    </location>
</feature>
<dbReference type="Pfam" id="PF01627">
    <property type="entry name" value="Hpt"/>
    <property type="match status" value="1"/>
</dbReference>
<dbReference type="SUPFAM" id="SSF52172">
    <property type="entry name" value="CheY-like"/>
    <property type="match status" value="2"/>
</dbReference>
<gene>
    <name evidence="21" type="ORF">C3E80_15780</name>
</gene>
<dbReference type="Proteomes" id="UP000285793">
    <property type="component" value="Unassembled WGS sequence"/>
</dbReference>
<dbReference type="Pfam" id="PF02518">
    <property type="entry name" value="HATPase_c"/>
    <property type="match status" value="1"/>
</dbReference>
<dbReference type="InterPro" id="IPR000014">
    <property type="entry name" value="PAS"/>
</dbReference>
<dbReference type="SMART" id="SM00091">
    <property type="entry name" value="PAS"/>
    <property type="match status" value="2"/>
</dbReference>
<evidence type="ECO:0000256" key="10">
    <source>
        <dbReference type="ARBA" id="ARBA00022840"/>
    </source>
</evidence>
<comment type="subcellular location">
    <subcellularLocation>
        <location evidence="2">Cell membrane</location>
        <topology evidence="2">Multi-pass membrane protein</topology>
    </subcellularLocation>
</comment>
<feature type="domain" description="PAC" evidence="19">
    <location>
        <begin position="204"/>
        <end position="257"/>
    </location>
</feature>
<evidence type="ECO:0000259" key="19">
    <source>
        <dbReference type="PROSITE" id="PS50113"/>
    </source>
</evidence>
<dbReference type="InterPro" id="IPR036097">
    <property type="entry name" value="HisK_dim/P_sf"/>
</dbReference>
<keyword evidence="4" id="KW-1003">Cell membrane</keyword>
<evidence type="ECO:0000256" key="9">
    <source>
        <dbReference type="ARBA" id="ARBA00022777"/>
    </source>
</evidence>
<dbReference type="InterPro" id="IPR001610">
    <property type="entry name" value="PAC"/>
</dbReference>
<keyword evidence="7" id="KW-0812">Transmembrane</keyword>
<dbReference type="InterPro" id="IPR001789">
    <property type="entry name" value="Sig_transdc_resp-reg_receiver"/>
</dbReference>
<dbReference type="InterPro" id="IPR013655">
    <property type="entry name" value="PAS_fold_3"/>
</dbReference>
<dbReference type="InterPro" id="IPR011006">
    <property type="entry name" value="CheY-like_superfamily"/>
</dbReference>
<sequence length="893" mass="98288">MNNDAFATALDALPAALLFYDKDERLVAWNAQVSRFYPGIEAHLVEGAALSALAEVFINAGYQTDSRSRDTLIASLLANCRHDGHCEVRQLHARRLFIQHQRTADGGIISLHTDISALDNVQNTRQLLHDDFLLAAESIHIGIWDWQVTTDALHLNDAFLNLLGEPRGQLQHTSHFLLSLIHPDDRDLLKNAMQRASEHQMPVFECEIRVQHRSGQWLWMLLSGQIIALTVTGQIERLIGTLQDITRRKEAELLSREAANAARAANEAKSAFLANMSHEIRTPMNGILGMTQLCLDTDLNSEQREYLTLVMSSAQSLLHIIDDILDFSKIEAGKIVLHEEYVVLRPFIQSLVRPLMPLASEKQIELLVEVDERVPETLRVDVVRLRQVLTNLLSNALKFTHQGEILLAVSPGPQPGEWRFRVRDSGIGIPPEKQQVIFEAFSQADTSTTRRYGGTGLGLTISARLVAMMGGLLTVASEANQGSEFSFTLPLQSAAQATPEVQPLTHFSGERVLVVDDNATNRRLMQAMLNQLGLNPVCVSGATGALALLENDSDFPVIVLDAQMPEMDGISLALEISVLPQASRSKIIMLSSMSRDLDLSTLRRTGIAWYLNKPVDQQELARALGEALRPEPARTEQAAPVAPTVPELAYSTPMRILLAEDNPVNQLLAVRLLEKLGHECVTVDNGLLALEQWRHGGWDILLMDLQMPVMDGEAAIRALRQEEALRGGHQIAIVMTAHAMQGDRERCLAMGFDGYLSKPVALVALAEELSRFAPQSAPPPPDGLPDSAQLLAAFDGDMGLLKELLGLFSEGFDELVGLLDAALAAGDGEQAHRLAHKLRGEAATFGFDGLTALLQEIESQEPGAPSAQREAWRQALGTQQRRVREFLIQLLEG</sequence>
<dbReference type="Gene3D" id="3.40.50.2300">
    <property type="match status" value="2"/>
</dbReference>
<feature type="domain" description="HPt" evidence="20">
    <location>
        <begin position="797"/>
        <end position="893"/>
    </location>
</feature>
<dbReference type="PANTHER" id="PTHR45339:SF1">
    <property type="entry name" value="HYBRID SIGNAL TRANSDUCTION HISTIDINE KINASE J"/>
    <property type="match status" value="1"/>
</dbReference>
<keyword evidence="5 15" id="KW-0597">Phosphoprotein</keyword>
<evidence type="ECO:0000259" key="18">
    <source>
        <dbReference type="PROSITE" id="PS50112"/>
    </source>
</evidence>
<dbReference type="SMART" id="SM00086">
    <property type="entry name" value="PAC"/>
    <property type="match status" value="1"/>
</dbReference>